<keyword evidence="2" id="KW-1185">Reference proteome</keyword>
<name>A0ABQ5QER6_9BACT</name>
<accession>A0ABQ5QER6</accession>
<comment type="caution">
    <text evidence="1">The sequence shown here is derived from an EMBL/GenBank/DDBJ whole genome shotgun (WGS) entry which is preliminary data.</text>
</comment>
<dbReference type="EMBL" id="BSDE01000003">
    <property type="protein sequence ID" value="GLH73344.1"/>
    <property type="molecule type" value="Genomic_DNA"/>
</dbReference>
<proteinExistence type="predicted"/>
<sequence length="158" mass="17492">MTEAPPMTPAETALSLLFRKLHPHLEDAAHALARGGARRELERLHLKLITARLKTVELIEAEAEKLPEEAPLTEILDTLAANLTPVGESYRQALILTQLCLEEAPADLLSHAPEGCVATSSWGPRMTDFLGHLKDPAFRARRRWEGIEEDIGETEEGE</sequence>
<dbReference type="Proteomes" id="UP001165069">
    <property type="component" value="Unassembled WGS sequence"/>
</dbReference>
<gene>
    <name evidence="1" type="ORF">GETHLI_18460</name>
</gene>
<evidence type="ECO:0000313" key="2">
    <source>
        <dbReference type="Proteomes" id="UP001165069"/>
    </source>
</evidence>
<reference evidence="1 2" key="1">
    <citation type="journal article" date="2023" name="Antonie Van Leeuwenhoek">
        <title>Mesoterricola silvestris gen. nov., sp. nov., Mesoterricola sediminis sp. nov., Geothrix oryzae sp. nov., Geothrix edaphica sp. nov., Geothrix rubra sp. nov., and Geothrix limicola sp. nov., six novel members of Acidobacteriota isolated from soils.</title>
        <authorList>
            <person name="Itoh H."/>
            <person name="Sugisawa Y."/>
            <person name="Mise K."/>
            <person name="Xu Z."/>
            <person name="Kuniyasu M."/>
            <person name="Ushijima N."/>
            <person name="Kawano K."/>
            <person name="Kobayashi E."/>
            <person name="Shiratori Y."/>
            <person name="Masuda Y."/>
            <person name="Senoo K."/>
        </authorList>
    </citation>
    <scope>NUCLEOTIDE SEQUENCE [LARGE SCALE GENOMIC DNA]</scope>
    <source>
        <strain evidence="1 2">Red804</strain>
    </source>
</reference>
<organism evidence="1 2">
    <name type="scientific">Geothrix limicola</name>
    <dbReference type="NCBI Taxonomy" id="2927978"/>
    <lineage>
        <taxon>Bacteria</taxon>
        <taxon>Pseudomonadati</taxon>
        <taxon>Acidobacteriota</taxon>
        <taxon>Holophagae</taxon>
        <taxon>Holophagales</taxon>
        <taxon>Holophagaceae</taxon>
        <taxon>Geothrix</taxon>
    </lineage>
</organism>
<evidence type="ECO:0000313" key="1">
    <source>
        <dbReference type="EMBL" id="GLH73344.1"/>
    </source>
</evidence>
<dbReference type="RefSeq" id="WP_285574304.1">
    <property type="nucleotide sequence ID" value="NZ_BSDE01000003.1"/>
</dbReference>
<protein>
    <submittedName>
        <fullName evidence="1">Uncharacterized protein</fullName>
    </submittedName>
</protein>